<dbReference type="InterPro" id="IPR045183">
    <property type="entry name" value="Ebi-like"/>
</dbReference>
<keyword evidence="2 5" id="KW-0853">WD repeat</keyword>
<dbReference type="Pfam" id="PF00400">
    <property type="entry name" value="WD40"/>
    <property type="match status" value="4"/>
</dbReference>
<dbReference type="PROSITE" id="PS50896">
    <property type="entry name" value="LISH"/>
    <property type="match status" value="1"/>
</dbReference>
<dbReference type="AlphaFoldDB" id="A0A8H7WKD7"/>
<evidence type="ECO:0000313" key="8">
    <source>
        <dbReference type="Proteomes" id="UP000664132"/>
    </source>
</evidence>
<evidence type="ECO:0008006" key="9">
    <source>
        <dbReference type="Google" id="ProtNLM"/>
    </source>
</evidence>
<dbReference type="EMBL" id="JAFJYH010000002">
    <property type="protein sequence ID" value="KAG4426490.1"/>
    <property type="molecule type" value="Genomic_DNA"/>
</dbReference>
<dbReference type="SUPFAM" id="SSF50978">
    <property type="entry name" value="WD40 repeat-like"/>
    <property type="match status" value="1"/>
</dbReference>
<dbReference type="GO" id="GO:0006357">
    <property type="term" value="P:regulation of transcription by RNA polymerase II"/>
    <property type="evidence" value="ECO:0007669"/>
    <property type="project" value="TreeGrafter"/>
</dbReference>
<evidence type="ECO:0000256" key="5">
    <source>
        <dbReference type="PROSITE-ProRule" id="PRU00221"/>
    </source>
</evidence>
<dbReference type="InterPro" id="IPR015943">
    <property type="entry name" value="WD40/YVTN_repeat-like_dom_sf"/>
</dbReference>
<evidence type="ECO:0000256" key="1">
    <source>
        <dbReference type="ARBA" id="ARBA00004123"/>
    </source>
</evidence>
<dbReference type="SMART" id="SM00320">
    <property type="entry name" value="WD40"/>
    <property type="match status" value="5"/>
</dbReference>
<keyword evidence="8" id="KW-1185">Reference proteome</keyword>
<proteinExistence type="predicted"/>
<dbReference type="PROSITE" id="PS50082">
    <property type="entry name" value="WD_REPEATS_2"/>
    <property type="match status" value="2"/>
</dbReference>
<dbReference type="InterPro" id="IPR019775">
    <property type="entry name" value="WD40_repeat_CS"/>
</dbReference>
<protein>
    <recommendedName>
        <fullName evidence="9">WD40 repeat-like protein</fullName>
    </recommendedName>
</protein>
<evidence type="ECO:0000256" key="4">
    <source>
        <dbReference type="ARBA" id="ARBA00023242"/>
    </source>
</evidence>
<feature type="repeat" description="WD" evidence="5">
    <location>
        <begin position="450"/>
        <end position="501"/>
    </location>
</feature>
<dbReference type="Proteomes" id="UP000664132">
    <property type="component" value="Unassembled WGS sequence"/>
</dbReference>
<comment type="caution">
    <text evidence="7">The sequence shown here is derived from an EMBL/GenBank/DDBJ whole genome shotgun (WGS) entry which is preliminary data.</text>
</comment>
<dbReference type="InterPro" id="IPR006594">
    <property type="entry name" value="LisH"/>
</dbReference>
<reference evidence="7" key="1">
    <citation type="submission" date="2021-02" db="EMBL/GenBank/DDBJ databases">
        <title>Genome sequence Cadophora malorum strain M34.</title>
        <authorList>
            <person name="Stefanovic E."/>
            <person name="Vu D."/>
            <person name="Scully C."/>
            <person name="Dijksterhuis J."/>
            <person name="Roader J."/>
            <person name="Houbraken J."/>
        </authorList>
    </citation>
    <scope>NUCLEOTIDE SEQUENCE</scope>
    <source>
        <strain evidence="7">M34</strain>
    </source>
</reference>
<dbReference type="Gene3D" id="1.20.960.30">
    <property type="match status" value="1"/>
</dbReference>
<dbReference type="SMART" id="SM00667">
    <property type="entry name" value="LisH"/>
    <property type="match status" value="1"/>
</dbReference>
<keyword evidence="4" id="KW-0539">Nucleus</keyword>
<keyword evidence="3" id="KW-0677">Repeat</keyword>
<dbReference type="OrthoDB" id="1367865at2759"/>
<dbReference type="Gene3D" id="2.130.10.10">
    <property type="entry name" value="YVTN repeat-like/Quinoprotein amine dehydrogenase"/>
    <property type="match status" value="1"/>
</dbReference>
<sequence>MAKEVLDSDRINYLIWRYLVESDYKETAVRLQQEWNIQDPQQLSFAPHVTNHALVAVLNRGLLYNVQERDLTQLSEPPRDVPAPASGFFGPLMPASPPAEAEEDHENQRKRQLDNDQPQQPPGPPGKRPRLSNGYENGNSNGNAFEPTPMDVDDEQNGDENAYPSPEQLPSPVVATIGPEQGTQVEKVNELSTETIFLELSEDPSSKNVVLLQCEFNPRDPSILAAAGTDALARMWSLSRISTDSSSGSESPGKATYAPHQNLLDDGVSPNTTVTGLAWSSNGAVIAVSSEPIEDGTARIEFWHSDGMPLATFNGFDSPVICLRWNPSNTSCLALSPQEDVKEDTKSTVITVMHPGLENMVKYHIPNHNLHDQPLEATWTGDAEFFVCGGNVLQEFLCVENDITPGRKFETAPGESLSKITYDPRSHLLATASDSGTISIWDQSGQCRSFNAHQGLITSLTWQPLQTPLGQADEAERYLASAGEDGAISIWNVRSSDTKSKSSMTMGSAVVALAFTPDGAFIAGGTNERILIWKADDVNLPRATWTRGDELGWRTPQSHDSGSDEQQEDQFSLCWDADGQKLAYGVNSRLAVINFRR</sequence>
<feature type="region of interest" description="Disordered" evidence="6">
    <location>
        <begin position="242"/>
        <end position="264"/>
    </location>
</feature>
<feature type="repeat" description="WD" evidence="5">
    <location>
        <begin position="410"/>
        <end position="442"/>
    </location>
</feature>
<feature type="compositionally biased region" description="Low complexity" evidence="6">
    <location>
        <begin position="132"/>
        <end position="143"/>
    </location>
</feature>
<dbReference type="InterPro" id="IPR001680">
    <property type="entry name" value="WD40_rpt"/>
</dbReference>
<name>A0A8H7WKD7_9HELO</name>
<accession>A0A8H7WKD7</accession>
<dbReference type="PANTHER" id="PTHR22846">
    <property type="entry name" value="WD40 REPEAT PROTEIN"/>
    <property type="match status" value="1"/>
</dbReference>
<evidence type="ECO:0000313" key="7">
    <source>
        <dbReference type="EMBL" id="KAG4426490.1"/>
    </source>
</evidence>
<evidence type="ECO:0000256" key="3">
    <source>
        <dbReference type="ARBA" id="ARBA00022737"/>
    </source>
</evidence>
<gene>
    <name evidence="7" type="ORF">IFR04_000372</name>
</gene>
<feature type="region of interest" description="Disordered" evidence="6">
    <location>
        <begin position="73"/>
        <end position="175"/>
    </location>
</feature>
<dbReference type="Pfam" id="PF08513">
    <property type="entry name" value="LisH"/>
    <property type="match status" value="1"/>
</dbReference>
<comment type="subcellular location">
    <subcellularLocation>
        <location evidence="1">Nucleus</location>
    </subcellularLocation>
</comment>
<feature type="compositionally biased region" description="Low complexity" evidence="6">
    <location>
        <begin position="242"/>
        <end position="251"/>
    </location>
</feature>
<dbReference type="GO" id="GO:0034967">
    <property type="term" value="C:Set3 complex"/>
    <property type="evidence" value="ECO:0007669"/>
    <property type="project" value="TreeGrafter"/>
</dbReference>
<evidence type="ECO:0000256" key="6">
    <source>
        <dbReference type="SAM" id="MobiDB-lite"/>
    </source>
</evidence>
<evidence type="ECO:0000256" key="2">
    <source>
        <dbReference type="ARBA" id="ARBA00022574"/>
    </source>
</evidence>
<dbReference type="GO" id="GO:0003714">
    <property type="term" value="F:transcription corepressor activity"/>
    <property type="evidence" value="ECO:0007669"/>
    <property type="project" value="InterPro"/>
</dbReference>
<dbReference type="InterPro" id="IPR036322">
    <property type="entry name" value="WD40_repeat_dom_sf"/>
</dbReference>
<organism evidence="7 8">
    <name type="scientific">Cadophora malorum</name>
    <dbReference type="NCBI Taxonomy" id="108018"/>
    <lineage>
        <taxon>Eukaryota</taxon>
        <taxon>Fungi</taxon>
        <taxon>Dikarya</taxon>
        <taxon>Ascomycota</taxon>
        <taxon>Pezizomycotina</taxon>
        <taxon>Leotiomycetes</taxon>
        <taxon>Helotiales</taxon>
        <taxon>Ploettnerulaceae</taxon>
        <taxon>Cadophora</taxon>
    </lineage>
</organism>
<dbReference type="PANTHER" id="PTHR22846:SF2">
    <property type="entry name" value="F-BOX-LIKE_WD REPEAT-CONTAINING PROTEIN EBI"/>
    <property type="match status" value="1"/>
</dbReference>
<dbReference type="PROSITE" id="PS00678">
    <property type="entry name" value="WD_REPEATS_1"/>
    <property type="match status" value="1"/>
</dbReference>